<dbReference type="EMBL" id="JASSZA010000007">
    <property type="protein sequence ID" value="KAK2106572.1"/>
    <property type="molecule type" value="Genomic_DNA"/>
</dbReference>
<comment type="caution">
    <text evidence="10">The sequence shown here is derived from an EMBL/GenBank/DDBJ whole genome shotgun (WGS) entry which is preliminary data.</text>
</comment>
<keyword evidence="7" id="KW-0175">Coiled coil</keyword>
<evidence type="ECO:0000256" key="7">
    <source>
        <dbReference type="ARBA" id="ARBA00023054"/>
    </source>
</evidence>
<feature type="region of interest" description="Disordered" evidence="9">
    <location>
        <begin position="1"/>
        <end position="54"/>
    </location>
</feature>
<name>A0ABQ9VBI6_SAGOE</name>
<dbReference type="Proteomes" id="UP001266305">
    <property type="component" value="Unassembled WGS sequence"/>
</dbReference>
<keyword evidence="6" id="KW-0964">Secreted</keyword>
<dbReference type="InterPro" id="IPR031378">
    <property type="entry name" value="SVBP"/>
</dbReference>
<evidence type="ECO:0000256" key="2">
    <source>
        <dbReference type="ARBA" id="ARBA00004613"/>
    </source>
</evidence>
<dbReference type="PANTHER" id="PTHR34762:SF1">
    <property type="entry name" value="SMALL VASOHIBIN-BINDING PROTEIN"/>
    <property type="match status" value="1"/>
</dbReference>
<evidence type="ECO:0000313" key="10">
    <source>
        <dbReference type="EMBL" id="KAK2106572.1"/>
    </source>
</evidence>
<accession>A0ABQ9VBI6</accession>
<reference evidence="10 11" key="1">
    <citation type="submission" date="2023-05" db="EMBL/GenBank/DDBJ databases">
        <title>B98-5 Cell Line De Novo Hybrid Assembly: An Optical Mapping Approach.</title>
        <authorList>
            <person name="Kananen K."/>
            <person name="Auerbach J.A."/>
            <person name="Kautto E."/>
            <person name="Blachly J.S."/>
        </authorList>
    </citation>
    <scope>NUCLEOTIDE SEQUENCE [LARGE SCALE GENOMIC DNA]</scope>
    <source>
        <strain evidence="10">B95-8</strain>
        <tissue evidence="10">Cell line</tissue>
    </source>
</reference>
<evidence type="ECO:0000256" key="3">
    <source>
        <dbReference type="ARBA" id="ARBA00006072"/>
    </source>
</evidence>
<protein>
    <recommendedName>
        <fullName evidence="4">Small vasohibin-binding protein</fullName>
    </recommendedName>
</protein>
<evidence type="ECO:0000256" key="8">
    <source>
        <dbReference type="ARBA" id="ARBA00023212"/>
    </source>
</evidence>
<evidence type="ECO:0000256" key="5">
    <source>
        <dbReference type="ARBA" id="ARBA00022490"/>
    </source>
</evidence>
<evidence type="ECO:0000256" key="1">
    <source>
        <dbReference type="ARBA" id="ARBA00004245"/>
    </source>
</evidence>
<feature type="compositionally biased region" description="Basic and acidic residues" evidence="9">
    <location>
        <begin position="31"/>
        <end position="40"/>
    </location>
</feature>
<organism evidence="10 11">
    <name type="scientific">Saguinus oedipus</name>
    <name type="common">Cotton-top tamarin</name>
    <name type="synonym">Oedipomidas oedipus</name>
    <dbReference type="NCBI Taxonomy" id="9490"/>
    <lineage>
        <taxon>Eukaryota</taxon>
        <taxon>Metazoa</taxon>
        <taxon>Chordata</taxon>
        <taxon>Craniata</taxon>
        <taxon>Vertebrata</taxon>
        <taxon>Euteleostomi</taxon>
        <taxon>Mammalia</taxon>
        <taxon>Eutheria</taxon>
        <taxon>Euarchontoglires</taxon>
        <taxon>Primates</taxon>
        <taxon>Haplorrhini</taxon>
        <taxon>Platyrrhini</taxon>
        <taxon>Cebidae</taxon>
        <taxon>Callitrichinae</taxon>
        <taxon>Saguinus</taxon>
    </lineage>
</organism>
<evidence type="ECO:0000313" key="11">
    <source>
        <dbReference type="Proteomes" id="UP001266305"/>
    </source>
</evidence>
<dbReference type="Pfam" id="PF15674">
    <property type="entry name" value="CCDC23"/>
    <property type="match status" value="2"/>
</dbReference>
<comment type="similarity">
    <text evidence="3">Belongs to the SVBP family.</text>
</comment>
<keyword evidence="8" id="KW-0206">Cytoskeleton</keyword>
<evidence type="ECO:0000256" key="6">
    <source>
        <dbReference type="ARBA" id="ARBA00022525"/>
    </source>
</evidence>
<gene>
    <name evidence="10" type="ORF">P7K49_016086</name>
</gene>
<sequence length="248" mass="27515">MDPPARKEKTKVKEPVSRVEKAKQKSAQQELKQRQRAEVRLRRRLSKGALTGGTEPSALLCTTNALGNGEPVASPYVVTSHQSKVTVESTPSLEKQNENVEEIINLPIGSKPSRLDVTNSKSPEIPLNPILAFDDEGVLGLLSQVDGVQSQQTAEQRKNGGMLTVFGHRAQTFMEVLTMFGEEETVSIQCCRDARKLDVKEMWEVNGNGSTLAVEALFDTIYALNRVMTELEQQQFDEFCKQMQPPGE</sequence>
<keyword evidence="5" id="KW-0963">Cytoplasm</keyword>
<keyword evidence="11" id="KW-1185">Reference proteome</keyword>
<comment type="subcellular location">
    <subcellularLocation>
        <location evidence="1">Cytoplasm</location>
        <location evidence="1">Cytoskeleton</location>
    </subcellularLocation>
    <subcellularLocation>
        <location evidence="2">Secreted</location>
    </subcellularLocation>
</comment>
<proteinExistence type="inferred from homology"/>
<evidence type="ECO:0000256" key="4">
    <source>
        <dbReference type="ARBA" id="ARBA00018251"/>
    </source>
</evidence>
<dbReference type="PANTHER" id="PTHR34762">
    <property type="entry name" value="SMALL VASOHIBIN-BINDING PROTEIN"/>
    <property type="match status" value="1"/>
</dbReference>
<evidence type="ECO:0000256" key="9">
    <source>
        <dbReference type="SAM" id="MobiDB-lite"/>
    </source>
</evidence>
<feature type="compositionally biased region" description="Basic and acidic residues" evidence="9">
    <location>
        <begin position="1"/>
        <end position="23"/>
    </location>
</feature>